<dbReference type="CDD" id="cd17080">
    <property type="entry name" value="Ubl_SLD2_Esc2_like"/>
    <property type="match status" value="1"/>
</dbReference>
<evidence type="ECO:0000256" key="1">
    <source>
        <dbReference type="SAM" id="MobiDB-lite"/>
    </source>
</evidence>
<dbReference type="InterPro" id="IPR029071">
    <property type="entry name" value="Ubiquitin-like_domsf"/>
</dbReference>
<dbReference type="STRING" id="745531.A0A0C3S2T0"/>
<dbReference type="CDD" id="cd01763">
    <property type="entry name" value="Ubl_SUMO_like"/>
    <property type="match status" value="1"/>
</dbReference>
<dbReference type="Proteomes" id="UP000053257">
    <property type="component" value="Unassembled WGS sequence"/>
</dbReference>
<evidence type="ECO:0000313" key="3">
    <source>
        <dbReference type="Proteomes" id="UP000053257"/>
    </source>
</evidence>
<feature type="compositionally biased region" description="Polar residues" evidence="1">
    <location>
        <begin position="229"/>
        <end position="240"/>
    </location>
</feature>
<name>A0A0C3S2T0_PHLG1</name>
<dbReference type="HOGENOM" id="CLU_038184_0_0_1"/>
<dbReference type="AlphaFoldDB" id="A0A0C3S2T0"/>
<reference evidence="2 3" key="1">
    <citation type="journal article" date="2014" name="PLoS Genet.">
        <title>Analysis of the Phlebiopsis gigantea genome, transcriptome and secretome provides insight into its pioneer colonization strategies of wood.</title>
        <authorList>
            <person name="Hori C."/>
            <person name="Ishida T."/>
            <person name="Igarashi K."/>
            <person name="Samejima M."/>
            <person name="Suzuki H."/>
            <person name="Master E."/>
            <person name="Ferreira P."/>
            <person name="Ruiz-Duenas F.J."/>
            <person name="Held B."/>
            <person name="Canessa P."/>
            <person name="Larrondo L.F."/>
            <person name="Schmoll M."/>
            <person name="Druzhinina I.S."/>
            <person name="Kubicek C.P."/>
            <person name="Gaskell J.A."/>
            <person name="Kersten P."/>
            <person name="St John F."/>
            <person name="Glasner J."/>
            <person name="Sabat G."/>
            <person name="Splinter BonDurant S."/>
            <person name="Syed K."/>
            <person name="Yadav J."/>
            <person name="Mgbeahuruike A.C."/>
            <person name="Kovalchuk A."/>
            <person name="Asiegbu F.O."/>
            <person name="Lackner G."/>
            <person name="Hoffmeister D."/>
            <person name="Rencoret J."/>
            <person name="Gutierrez A."/>
            <person name="Sun H."/>
            <person name="Lindquist E."/>
            <person name="Barry K."/>
            <person name="Riley R."/>
            <person name="Grigoriev I.V."/>
            <person name="Henrissat B."/>
            <person name="Kues U."/>
            <person name="Berka R.M."/>
            <person name="Martinez A.T."/>
            <person name="Covert S.F."/>
            <person name="Blanchette R.A."/>
            <person name="Cullen D."/>
        </authorList>
    </citation>
    <scope>NUCLEOTIDE SEQUENCE [LARGE SCALE GENOMIC DNA]</scope>
    <source>
        <strain evidence="2 3">11061_1 CR5-6</strain>
    </source>
</reference>
<evidence type="ECO:0000313" key="2">
    <source>
        <dbReference type="EMBL" id="KIP09691.1"/>
    </source>
</evidence>
<proteinExistence type="predicted"/>
<gene>
    <name evidence="2" type="ORF">PHLGIDRAFT_126128</name>
</gene>
<sequence length="469" mass="51547">MSTRPAPRPRPRPRPRAVTDNVPLSSSPPSDPVTGSTPNPLKPVSINVAEDEDAMFLKNRNRTAQTWKKLNQLAEGPVAKKPKSPQGSDSAEAEETTPRKKHKRREQSETLPDWTKSEAAIVLSSSDDEEDELLRRVEKSTPTARRNVRSEANKRISKRPRSRSITPPPELSSAAVQHTRDTIRRMIGATSRRAPSPSFGADDDSSDDIELDPELAVIGRTAELEARRQMSTPAVGSRNPSPVHAVGPEEVMIKVRWQSHPLNPNPQRITYEYNMRRHDPFKALFDETADSASIPVDKLIITYDGKRVFPFASPHGIGVWDEALFEGYEKTTYDYVLAHRHATPEPSGHISLLRAATPSVNSVAASEAGSDQDEDDDTMKLTFRSAVSKDITLTVRPTTKCSVILKAFLTRAGLSDKYPSSPVKGKKGKGKNSMPLCPALMVDGERLDADAEISSADLEDGDLVEVTGL</sequence>
<feature type="region of interest" description="Disordered" evidence="1">
    <location>
        <begin position="1"/>
        <end position="47"/>
    </location>
</feature>
<accession>A0A0C3S2T0</accession>
<feature type="region of interest" description="Disordered" evidence="1">
    <location>
        <begin position="67"/>
        <end position="210"/>
    </location>
</feature>
<organism evidence="2 3">
    <name type="scientific">Phlebiopsis gigantea (strain 11061_1 CR5-6)</name>
    <name type="common">White-rot fungus</name>
    <name type="synonym">Peniophora gigantea</name>
    <dbReference type="NCBI Taxonomy" id="745531"/>
    <lineage>
        <taxon>Eukaryota</taxon>
        <taxon>Fungi</taxon>
        <taxon>Dikarya</taxon>
        <taxon>Basidiomycota</taxon>
        <taxon>Agaricomycotina</taxon>
        <taxon>Agaricomycetes</taxon>
        <taxon>Polyporales</taxon>
        <taxon>Phanerochaetaceae</taxon>
        <taxon>Phlebiopsis</taxon>
    </lineage>
</organism>
<protein>
    <recommendedName>
        <fullName evidence="4">Rad60/SUMO-like domain-containing protein</fullName>
    </recommendedName>
</protein>
<keyword evidence="3" id="KW-1185">Reference proteome</keyword>
<feature type="region of interest" description="Disordered" evidence="1">
    <location>
        <begin position="225"/>
        <end position="245"/>
    </location>
</feature>
<dbReference type="SUPFAM" id="SSF54236">
    <property type="entry name" value="Ubiquitin-like"/>
    <property type="match status" value="2"/>
</dbReference>
<feature type="compositionally biased region" description="Acidic residues" evidence="1">
    <location>
        <begin position="201"/>
        <end position="210"/>
    </location>
</feature>
<evidence type="ECO:0008006" key="4">
    <source>
        <dbReference type="Google" id="ProtNLM"/>
    </source>
</evidence>
<dbReference type="OrthoDB" id="3365399at2759"/>
<dbReference type="Gene3D" id="3.10.20.90">
    <property type="entry name" value="Phosphatidylinositol 3-kinase Catalytic Subunit, Chain A, domain 1"/>
    <property type="match status" value="2"/>
</dbReference>
<dbReference type="EMBL" id="KN840463">
    <property type="protein sequence ID" value="KIP09691.1"/>
    <property type="molecule type" value="Genomic_DNA"/>
</dbReference>